<gene>
    <name evidence="1" type="ORF">TW71_03755</name>
</gene>
<evidence type="ECO:0000313" key="1">
    <source>
        <dbReference type="EMBL" id="KJY78150.1"/>
    </source>
</evidence>
<comment type="caution">
    <text evidence="1">The sequence shown here is derived from an EMBL/GenBank/DDBJ whole genome shotgun (WGS) entry which is preliminary data.</text>
</comment>
<sequence length="156" mass="18052">MMKRHYILFIISSLALWGSVVFESDINFRGGVFNSNIITHPYKAEKWQENINILINEDGSFHATLILEGNELPRTEVFSVFGQLNKDAEYAYQIVSKTKSMQETSLPELISEPYTQLYFSEDLTLVDSFNVIYRDKDKLIVEAKEGELKTLMITRE</sequence>
<protein>
    <submittedName>
        <fullName evidence="1">Uncharacterized protein</fullName>
    </submittedName>
</protein>
<reference evidence="1" key="1">
    <citation type="journal article" date="2015" name="BMC Genomics">
        <title>Genome mining reveals unlocked bioactive potential of marine Gram-negative bacteria.</title>
        <authorList>
            <person name="Machado H."/>
            <person name="Sonnenschein E.C."/>
            <person name="Melchiorsen J."/>
            <person name="Gram L."/>
        </authorList>
    </citation>
    <scope>NUCLEOTIDE SEQUENCE</scope>
    <source>
        <strain evidence="1">S2052</strain>
    </source>
</reference>
<accession>A0A837GGH6</accession>
<name>A0A837GGH6_9VIBR</name>
<dbReference type="RefSeq" id="WP_045984995.1">
    <property type="nucleotide sequence ID" value="NZ_CP063051.1"/>
</dbReference>
<proteinExistence type="predicted"/>
<dbReference type="EMBL" id="JXXR01000001">
    <property type="protein sequence ID" value="KJY78150.1"/>
    <property type="molecule type" value="Genomic_DNA"/>
</dbReference>
<dbReference type="AlphaFoldDB" id="A0A837GGH6"/>
<organism evidence="1">
    <name type="scientific">Vibrio coralliilyticus</name>
    <dbReference type="NCBI Taxonomy" id="190893"/>
    <lineage>
        <taxon>Bacteria</taxon>
        <taxon>Pseudomonadati</taxon>
        <taxon>Pseudomonadota</taxon>
        <taxon>Gammaproteobacteria</taxon>
        <taxon>Vibrionales</taxon>
        <taxon>Vibrionaceae</taxon>
        <taxon>Vibrio</taxon>
    </lineage>
</organism>